<feature type="active site" description="Proton acceptor" evidence="4">
    <location>
        <position position="42"/>
    </location>
</feature>
<dbReference type="InterPro" id="IPR036130">
    <property type="entry name" value="Pyridoxine-5'_phos_synth"/>
</dbReference>
<reference evidence="6 7" key="1">
    <citation type="journal article" date="2016" name="Nat. Commun.">
        <title>Thousands of microbial genomes shed light on interconnected biogeochemical processes in an aquifer system.</title>
        <authorList>
            <person name="Anantharaman K."/>
            <person name="Brown C.T."/>
            <person name="Hug L.A."/>
            <person name="Sharon I."/>
            <person name="Castelle C.J."/>
            <person name="Probst A.J."/>
            <person name="Thomas B.C."/>
            <person name="Singh A."/>
            <person name="Wilkins M.J."/>
            <person name="Karaoz U."/>
            <person name="Brodie E.L."/>
            <person name="Williams K.H."/>
            <person name="Hubbard S.S."/>
            <person name="Banfield J.F."/>
        </authorList>
    </citation>
    <scope>NUCLEOTIDE SEQUENCE [LARGE SCALE GENOMIC DNA]</scope>
</reference>
<name>A0A1F4RMD1_UNCSA</name>
<comment type="catalytic activity">
    <reaction evidence="4">
        <text>3-amino-2-oxopropyl phosphate + 1-deoxy-D-xylulose 5-phosphate = pyridoxine 5'-phosphate + phosphate + 2 H2O + H(+)</text>
        <dbReference type="Rhea" id="RHEA:15265"/>
        <dbReference type="ChEBI" id="CHEBI:15377"/>
        <dbReference type="ChEBI" id="CHEBI:15378"/>
        <dbReference type="ChEBI" id="CHEBI:43474"/>
        <dbReference type="ChEBI" id="CHEBI:57279"/>
        <dbReference type="ChEBI" id="CHEBI:57792"/>
        <dbReference type="ChEBI" id="CHEBI:58589"/>
        <dbReference type="EC" id="2.6.99.2"/>
    </reaction>
</comment>
<dbReference type="Proteomes" id="UP000179095">
    <property type="component" value="Unassembled WGS sequence"/>
</dbReference>
<dbReference type="CDD" id="cd00003">
    <property type="entry name" value="PNPsynthase"/>
    <property type="match status" value="1"/>
</dbReference>
<feature type="binding site" evidence="4">
    <location>
        <position position="193"/>
    </location>
    <ligand>
        <name>3-amino-2-oxopropyl phosphate</name>
        <dbReference type="ChEBI" id="CHEBI:57279"/>
    </ligand>
</feature>
<dbReference type="EC" id="2.6.99.2" evidence="4 5"/>
<feature type="binding site" evidence="4">
    <location>
        <position position="49"/>
    </location>
    <ligand>
        <name>1-deoxy-D-xylulose 5-phosphate</name>
        <dbReference type="ChEBI" id="CHEBI:57792"/>
    </ligand>
</feature>
<evidence type="ECO:0000256" key="4">
    <source>
        <dbReference type="HAMAP-Rule" id="MF_00279"/>
    </source>
</evidence>
<comment type="subcellular location">
    <subcellularLocation>
        <location evidence="4">Cytoplasm</location>
    </subcellularLocation>
</comment>
<sequence length="243" mass="27057">MRLGVNIDHIASLREARREFLPDPIVAAREVMAGGADGIVCHLREDRRHIKDKDVFELRRLKTRLDLEMAATAEMFAIALKLKPEMVTIVPEKREEITTEGGLNIRSEIRNPGSEIKKNIQRLQKSNILVSLFIDPEEKQIRASAESGVEFIELHTGKYAASDPRAARPALQKIKQAVKLAKSLGLRVNAGHGLDYNNVGNIVKIAGIEELNIGFSIIARSVFVGLKKAVQEMRELIHGGMKL</sequence>
<dbReference type="InterPro" id="IPR013785">
    <property type="entry name" value="Aldolase_TIM"/>
</dbReference>
<evidence type="ECO:0000256" key="3">
    <source>
        <dbReference type="ARBA" id="ARBA00023096"/>
    </source>
</evidence>
<feature type="active site" description="Proton donor" evidence="4">
    <location>
        <position position="192"/>
    </location>
</feature>
<organism evidence="6 7">
    <name type="scientific">candidate division WOR-1 bacterium RIFCSPLOWO2_12_FULL_45_9</name>
    <dbReference type="NCBI Taxonomy" id="1802568"/>
    <lineage>
        <taxon>Bacteria</taxon>
        <taxon>Bacillati</taxon>
        <taxon>Saganbacteria</taxon>
    </lineage>
</organism>
<feature type="binding site" evidence="4">
    <location>
        <begin position="8"/>
        <end position="9"/>
    </location>
    <ligand>
        <name>1-deoxy-D-xylulose 5-phosphate</name>
        <dbReference type="ChEBI" id="CHEBI:57792"/>
    </ligand>
</feature>
<dbReference type="NCBIfam" id="TIGR00559">
    <property type="entry name" value="pdxJ"/>
    <property type="match status" value="1"/>
</dbReference>
<dbReference type="Pfam" id="PF03740">
    <property type="entry name" value="PdxJ"/>
    <property type="match status" value="1"/>
</dbReference>
<evidence type="ECO:0000313" key="6">
    <source>
        <dbReference type="EMBL" id="OGC09299.1"/>
    </source>
</evidence>
<feature type="binding site" evidence="4">
    <location>
        <position position="98"/>
    </location>
    <ligand>
        <name>1-deoxy-D-xylulose 5-phosphate</name>
        <dbReference type="ChEBI" id="CHEBI:57792"/>
    </ligand>
</feature>
<dbReference type="PANTHER" id="PTHR30456">
    <property type="entry name" value="PYRIDOXINE 5'-PHOSPHATE SYNTHASE"/>
    <property type="match status" value="1"/>
</dbReference>
<proteinExistence type="inferred from homology"/>
<comment type="pathway">
    <text evidence="4">Cofactor biosynthesis; pyridoxine 5'-phosphate biosynthesis; pyridoxine 5'-phosphate from D-erythrose 4-phosphate: step 5/5.</text>
</comment>
<dbReference type="Gene3D" id="3.20.20.70">
    <property type="entry name" value="Aldolase class I"/>
    <property type="match status" value="1"/>
</dbReference>
<evidence type="ECO:0000256" key="2">
    <source>
        <dbReference type="ARBA" id="ARBA00022679"/>
    </source>
</evidence>
<dbReference type="EMBL" id="METQ01000032">
    <property type="protein sequence ID" value="OGC09299.1"/>
    <property type="molecule type" value="Genomic_DNA"/>
</dbReference>
<protein>
    <recommendedName>
        <fullName evidence="4 5">Pyridoxine 5'-phosphate synthase</fullName>
        <shortName evidence="4">PNP synthase</shortName>
        <ecNumber evidence="4 5">2.6.99.2</ecNumber>
    </recommendedName>
</protein>
<keyword evidence="3 4" id="KW-0664">Pyridoxine biosynthesis</keyword>
<gene>
    <name evidence="4" type="primary">pdxJ</name>
    <name evidence="6" type="ORF">A3F86_00390</name>
</gene>
<feature type="binding site" evidence="4">
    <location>
        <begin position="214"/>
        <end position="215"/>
    </location>
    <ligand>
        <name>3-amino-2-oxopropyl phosphate</name>
        <dbReference type="ChEBI" id="CHEBI:57279"/>
    </ligand>
</feature>
<evidence type="ECO:0000256" key="1">
    <source>
        <dbReference type="ARBA" id="ARBA00022490"/>
    </source>
</evidence>
<dbReference type="PANTHER" id="PTHR30456:SF0">
    <property type="entry name" value="PYRIDOXINE 5'-PHOSPHATE SYNTHASE"/>
    <property type="match status" value="1"/>
</dbReference>
<dbReference type="UniPathway" id="UPA00244">
    <property type="reaction ID" value="UER00313"/>
</dbReference>
<dbReference type="NCBIfam" id="NF003627">
    <property type="entry name" value="PRK05265.1-5"/>
    <property type="match status" value="1"/>
</dbReference>
<keyword evidence="2 4" id="KW-0808">Transferase</keyword>
<feature type="binding site" evidence="4">
    <location>
        <position position="17"/>
    </location>
    <ligand>
        <name>3-amino-2-oxopropyl phosphate</name>
        <dbReference type="ChEBI" id="CHEBI:57279"/>
    </ligand>
</feature>
<accession>A0A1F4RMD1</accession>
<dbReference type="GO" id="GO:0033856">
    <property type="term" value="F:pyridoxine 5'-phosphate synthase activity"/>
    <property type="evidence" value="ECO:0007669"/>
    <property type="project" value="UniProtKB-UniRule"/>
</dbReference>
<feature type="site" description="Transition state stabilizer" evidence="4">
    <location>
        <position position="153"/>
    </location>
</feature>
<comment type="subunit">
    <text evidence="4">Homooctamer; tetramer of dimers.</text>
</comment>
<dbReference type="NCBIfam" id="NF003625">
    <property type="entry name" value="PRK05265.1-3"/>
    <property type="match status" value="1"/>
</dbReference>
<dbReference type="HAMAP" id="MF_00279">
    <property type="entry name" value="PdxJ"/>
    <property type="match status" value="1"/>
</dbReference>
<dbReference type="STRING" id="1802568.A3F86_00390"/>
<evidence type="ECO:0000313" key="7">
    <source>
        <dbReference type="Proteomes" id="UP000179095"/>
    </source>
</evidence>
<feature type="binding site" evidence="4">
    <location>
        <position position="6"/>
    </location>
    <ligand>
        <name>3-amino-2-oxopropyl phosphate</name>
        <dbReference type="ChEBI" id="CHEBI:57279"/>
    </ligand>
</feature>
<feature type="active site" description="Proton acceptor" evidence="4">
    <location>
        <position position="68"/>
    </location>
</feature>
<dbReference type="SUPFAM" id="SSF63892">
    <property type="entry name" value="Pyridoxine 5'-phosphate synthase"/>
    <property type="match status" value="1"/>
</dbReference>
<evidence type="ECO:0000256" key="5">
    <source>
        <dbReference type="NCBIfam" id="TIGR00559"/>
    </source>
</evidence>
<dbReference type="AlphaFoldDB" id="A0A1F4RMD1"/>
<dbReference type="GO" id="GO:0005829">
    <property type="term" value="C:cytosol"/>
    <property type="evidence" value="ECO:0007669"/>
    <property type="project" value="TreeGrafter"/>
</dbReference>
<keyword evidence="1 4" id="KW-0963">Cytoplasm</keyword>
<feature type="binding site" evidence="4">
    <location>
        <position position="44"/>
    </location>
    <ligand>
        <name>1-deoxy-D-xylulose 5-phosphate</name>
        <dbReference type="ChEBI" id="CHEBI:57792"/>
    </ligand>
</feature>
<comment type="function">
    <text evidence="4">Catalyzes the complicated ring closure reaction between the two acyclic compounds 1-deoxy-D-xylulose-5-phosphate (DXP) and 3-amino-2-oxopropyl phosphate (1-amino-acetone-3-phosphate or AAP) to form pyridoxine 5'-phosphate (PNP) and inorganic phosphate.</text>
</comment>
<dbReference type="InterPro" id="IPR004569">
    <property type="entry name" value="PyrdxlP_synth_PdxJ"/>
</dbReference>
<comment type="similarity">
    <text evidence="4">Belongs to the PNP synthase family.</text>
</comment>
<dbReference type="GO" id="GO:0008615">
    <property type="term" value="P:pyridoxine biosynthetic process"/>
    <property type="evidence" value="ECO:0007669"/>
    <property type="project" value="UniProtKB-UniRule"/>
</dbReference>
<comment type="caution">
    <text evidence="6">The sequence shown here is derived from an EMBL/GenBank/DDBJ whole genome shotgun (WGS) entry which is preliminary data.</text>
</comment>